<organism evidence="11 12">
    <name type="scientific">Microbulbifer aestuariivivens</name>
    <dbReference type="NCBI Taxonomy" id="1908308"/>
    <lineage>
        <taxon>Bacteria</taxon>
        <taxon>Pseudomonadati</taxon>
        <taxon>Pseudomonadota</taxon>
        <taxon>Gammaproteobacteria</taxon>
        <taxon>Cellvibrionales</taxon>
        <taxon>Microbulbiferaceae</taxon>
        <taxon>Microbulbifer</taxon>
    </lineage>
</organism>
<dbReference type="NCBIfam" id="TIGR00546">
    <property type="entry name" value="lnt"/>
    <property type="match status" value="1"/>
</dbReference>
<dbReference type="Gene3D" id="3.60.110.10">
    <property type="entry name" value="Carbon-nitrogen hydrolase"/>
    <property type="match status" value="1"/>
</dbReference>
<accession>A0ABP9WLZ6</accession>
<dbReference type="Pfam" id="PF00795">
    <property type="entry name" value="CN_hydrolase"/>
    <property type="match status" value="1"/>
</dbReference>
<evidence type="ECO:0000256" key="6">
    <source>
        <dbReference type="ARBA" id="ARBA00022989"/>
    </source>
</evidence>
<dbReference type="PANTHER" id="PTHR38686:SF1">
    <property type="entry name" value="APOLIPOPROTEIN N-ACYLTRANSFERASE"/>
    <property type="match status" value="1"/>
</dbReference>
<feature type="domain" description="CN hydrolase" evidence="10">
    <location>
        <begin position="230"/>
        <end position="476"/>
    </location>
</feature>
<gene>
    <name evidence="9 11" type="primary">lnt</name>
    <name evidence="11" type="ORF">Maes01_00586</name>
</gene>
<comment type="caution">
    <text evidence="11">The sequence shown here is derived from an EMBL/GenBank/DDBJ whole genome shotgun (WGS) entry which is preliminary data.</text>
</comment>
<comment type="subcellular location">
    <subcellularLocation>
        <location evidence="1 9">Cell membrane</location>
        <topology evidence="1 9">Multi-pass membrane protein</topology>
    </subcellularLocation>
</comment>
<feature type="transmembrane region" description="Helical" evidence="9">
    <location>
        <begin position="118"/>
        <end position="139"/>
    </location>
</feature>
<feature type="transmembrane region" description="Helical" evidence="9">
    <location>
        <begin position="159"/>
        <end position="185"/>
    </location>
</feature>
<evidence type="ECO:0000256" key="7">
    <source>
        <dbReference type="ARBA" id="ARBA00023136"/>
    </source>
</evidence>
<keyword evidence="3 9" id="KW-1003">Cell membrane</keyword>
<dbReference type="InterPro" id="IPR036526">
    <property type="entry name" value="C-N_Hydrolase_sf"/>
</dbReference>
<dbReference type="InterPro" id="IPR004563">
    <property type="entry name" value="Apolipo_AcylTrfase"/>
</dbReference>
<dbReference type="EMBL" id="BAABRT010000003">
    <property type="protein sequence ID" value="GAA5524034.1"/>
    <property type="molecule type" value="Genomic_DNA"/>
</dbReference>
<feature type="transmembrane region" description="Helical" evidence="9">
    <location>
        <begin position="58"/>
        <end position="76"/>
    </location>
</feature>
<dbReference type="HAMAP" id="MF_01148">
    <property type="entry name" value="Lnt"/>
    <property type="match status" value="1"/>
</dbReference>
<feature type="transmembrane region" description="Helical" evidence="9">
    <location>
        <begin position="27"/>
        <end position="46"/>
    </location>
</feature>
<keyword evidence="8 9" id="KW-0012">Acyltransferase</keyword>
<evidence type="ECO:0000256" key="9">
    <source>
        <dbReference type="HAMAP-Rule" id="MF_01148"/>
    </source>
</evidence>
<dbReference type="PROSITE" id="PS50263">
    <property type="entry name" value="CN_HYDROLASE"/>
    <property type="match status" value="1"/>
</dbReference>
<evidence type="ECO:0000259" key="10">
    <source>
        <dbReference type="PROSITE" id="PS50263"/>
    </source>
</evidence>
<evidence type="ECO:0000256" key="4">
    <source>
        <dbReference type="ARBA" id="ARBA00022679"/>
    </source>
</evidence>
<comment type="similarity">
    <text evidence="2 9">Belongs to the CN hydrolase family. Apolipoprotein N-acyltransferase subfamily.</text>
</comment>
<evidence type="ECO:0000256" key="2">
    <source>
        <dbReference type="ARBA" id="ARBA00010065"/>
    </source>
</evidence>
<feature type="transmembrane region" description="Helical" evidence="9">
    <location>
        <begin position="483"/>
        <end position="505"/>
    </location>
</feature>
<comment type="function">
    <text evidence="9">Catalyzes the phospholipid dependent N-acylation of the N-terminal cysteine of apolipoprotein, the last step in lipoprotein maturation.</text>
</comment>
<keyword evidence="7 9" id="KW-0472">Membrane</keyword>
<sequence length="525" mass="56450">MRKLFPALAAAIAGSLMTLSFAPFDLWPAGLLSLALLAWLSLRAASAGRLGKRAGFKLAFCFGLGLFASGGSWVYVSITDFGGSSMALGLLLTGAFVAILAAVLALPFLLLGRFTGNALSFALAFPALWLLSEWLRTWLFTGFPWLFAGYGHIDTWLAGWAPVLSVYGVGLLLALSAAAIALLAAGKLSPRRQRTHLALLIAVALTWPAGALLSQVSWTTPGEDIAVGLVQANIPQEKKWLPEFRGETISRYQEGTRALTAQKVDVIIWPEAALPLLHSQAPNLMQALQRNADQTGIDLISGILYDRIERPETGAPRRLIHNSAAVFGSSPQVYHKRHLVPFGEYVPLEDWLRDTIEFFNLPTSFIRPGPDEQQSLQAAGTGWAPLICYEIVYPALVADSALDSEVLLTISNDAWFGASIGPLQHMQMAQMRALETGRFLVRATNTGITAIVDPRGQITARLPQFERGILTGSVTAMSGSTPFMLLGLWPILALATAMLAAALMLQPARRATGEAVLASEAADSH</sequence>
<dbReference type="CDD" id="cd07571">
    <property type="entry name" value="ALP_N-acyl_transferase"/>
    <property type="match status" value="1"/>
</dbReference>
<evidence type="ECO:0000256" key="1">
    <source>
        <dbReference type="ARBA" id="ARBA00004651"/>
    </source>
</evidence>
<dbReference type="EC" id="2.3.1.269" evidence="9"/>
<dbReference type="SUPFAM" id="SSF56317">
    <property type="entry name" value="Carbon-nitrogen hydrolase"/>
    <property type="match status" value="1"/>
</dbReference>
<evidence type="ECO:0000313" key="12">
    <source>
        <dbReference type="Proteomes" id="UP001408594"/>
    </source>
</evidence>
<feature type="transmembrane region" description="Helical" evidence="9">
    <location>
        <begin position="197"/>
        <end position="218"/>
    </location>
</feature>
<keyword evidence="6 9" id="KW-1133">Transmembrane helix</keyword>
<protein>
    <recommendedName>
        <fullName evidence="9">Apolipoprotein N-acyltransferase</fullName>
        <shortName evidence="9">ALP N-acyltransferase</shortName>
        <ecNumber evidence="9">2.3.1.269</ecNumber>
    </recommendedName>
</protein>
<keyword evidence="5 9" id="KW-0812">Transmembrane</keyword>
<comment type="pathway">
    <text evidence="9">Protein modification; lipoprotein biosynthesis (N-acyl transfer).</text>
</comment>
<keyword evidence="12" id="KW-1185">Reference proteome</keyword>
<proteinExistence type="inferred from homology"/>
<dbReference type="Proteomes" id="UP001408594">
    <property type="component" value="Unassembled WGS sequence"/>
</dbReference>
<comment type="catalytic activity">
    <reaction evidence="9">
        <text>N-terminal S-1,2-diacyl-sn-glyceryl-L-cysteinyl-[lipoprotein] + a glycerophospholipid = N-acyl-S-1,2-diacyl-sn-glyceryl-L-cysteinyl-[lipoprotein] + a 2-acyl-sn-glycero-3-phospholipid + H(+)</text>
        <dbReference type="Rhea" id="RHEA:48228"/>
        <dbReference type="Rhea" id="RHEA-COMP:14681"/>
        <dbReference type="Rhea" id="RHEA-COMP:14684"/>
        <dbReference type="ChEBI" id="CHEBI:15378"/>
        <dbReference type="ChEBI" id="CHEBI:136912"/>
        <dbReference type="ChEBI" id="CHEBI:140656"/>
        <dbReference type="ChEBI" id="CHEBI:140657"/>
        <dbReference type="ChEBI" id="CHEBI:140660"/>
        <dbReference type="EC" id="2.3.1.269"/>
    </reaction>
</comment>
<evidence type="ECO:0000256" key="3">
    <source>
        <dbReference type="ARBA" id="ARBA00022475"/>
    </source>
</evidence>
<dbReference type="InterPro" id="IPR045378">
    <property type="entry name" value="LNT_N"/>
</dbReference>
<dbReference type="Pfam" id="PF20154">
    <property type="entry name" value="LNT_N"/>
    <property type="match status" value="1"/>
</dbReference>
<evidence type="ECO:0000256" key="8">
    <source>
        <dbReference type="ARBA" id="ARBA00023315"/>
    </source>
</evidence>
<reference evidence="11 12" key="1">
    <citation type="submission" date="2024-02" db="EMBL/GenBank/DDBJ databases">
        <title>Microbulbifer aestuariivivens NBRC 112533.</title>
        <authorList>
            <person name="Ichikawa N."/>
            <person name="Katano-Makiyama Y."/>
            <person name="Hidaka K."/>
        </authorList>
    </citation>
    <scope>NUCLEOTIDE SEQUENCE [LARGE SCALE GENOMIC DNA]</scope>
    <source>
        <strain evidence="11 12">NBRC 112533</strain>
    </source>
</reference>
<name>A0ABP9WLZ6_9GAMM</name>
<evidence type="ECO:0000313" key="11">
    <source>
        <dbReference type="EMBL" id="GAA5524034.1"/>
    </source>
</evidence>
<dbReference type="RefSeq" id="WP_345548683.1">
    <property type="nucleotide sequence ID" value="NZ_BAABRT010000003.1"/>
</dbReference>
<dbReference type="PANTHER" id="PTHR38686">
    <property type="entry name" value="APOLIPOPROTEIN N-ACYLTRANSFERASE"/>
    <property type="match status" value="1"/>
</dbReference>
<evidence type="ECO:0000256" key="5">
    <source>
        <dbReference type="ARBA" id="ARBA00022692"/>
    </source>
</evidence>
<dbReference type="InterPro" id="IPR003010">
    <property type="entry name" value="C-N_Hydrolase"/>
</dbReference>
<feature type="transmembrane region" description="Helical" evidence="9">
    <location>
        <begin position="88"/>
        <end position="111"/>
    </location>
</feature>
<keyword evidence="4 9" id="KW-0808">Transferase</keyword>